<keyword evidence="4" id="KW-1185">Reference proteome</keyword>
<comment type="caution">
    <text evidence="3">The sequence shown here is derived from an EMBL/GenBank/DDBJ whole genome shotgun (WGS) entry which is preliminary data.</text>
</comment>
<dbReference type="Proteomes" id="UP001186944">
    <property type="component" value="Unassembled WGS sequence"/>
</dbReference>
<dbReference type="AlphaFoldDB" id="A0AA88YVD7"/>
<keyword evidence="1" id="KW-0175">Coiled coil</keyword>
<evidence type="ECO:0000256" key="2">
    <source>
        <dbReference type="SAM" id="MobiDB-lite"/>
    </source>
</evidence>
<reference evidence="3" key="1">
    <citation type="submission" date="2019-08" db="EMBL/GenBank/DDBJ databases">
        <title>The improved chromosome-level genome for the pearl oyster Pinctada fucata martensii using PacBio sequencing and Hi-C.</title>
        <authorList>
            <person name="Zheng Z."/>
        </authorList>
    </citation>
    <scope>NUCLEOTIDE SEQUENCE</scope>
    <source>
        <strain evidence="3">ZZ-2019</strain>
        <tissue evidence="3">Adductor muscle</tissue>
    </source>
</reference>
<name>A0AA88YVD7_PINIB</name>
<gene>
    <name evidence="3" type="ORF">FSP39_013754</name>
</gene>
<accession>A0AA88YVD7</accession>
<organism evidence="3 4">
    <name type="scientific">Pinctada imbricata</name>
    <name type="common">Atlantic pearl-oyster</name>
    <name type="synonym">Pinctada martensii</name>
    <dbReference type="NCBI Taxonomy" id="66713"/>
    <lineage>
        <taxon>Eukaryota</taxon>
        <taxon>Metazoa</taxon>
        <taxon>Spiralia</taxon>
        <taxon>Lophotrochozoa</taxon>
        <taxon>Mollusca</taxon>
        <taxon>Bivalvia</taxon>
        <taxon>Autobranchia</taxon>
        <taxon>Pteriomorphia</taxon>
        <taxon>Pterioida</taxon>
        <taxon>Pterioidea</taxon>
        <taxon>Pteriidae</taxon>
        <taxon>Pinctada</taxon>
    </lineage>
</organism>
<dbReference type="EMBL" id="VSWD01000001">
    <property type="protein sequence ID" value="KAK3108704.1"/>
    <property type="molecule type" value="Genomic_DNA"/>
</dbReference>
<proteinExistence type="predicted"/>
<feature type="compositionally biased region" description="Low complexity" evidence="2">
    <location>
        <begin position="44"/>
        <end position="56"/>
    </location>
</feature>
<sequence>MEEDKRKQKLKAGKEKLAAFQKKKAKKKKHSDDVDGTDVKSSGDTDVSSSSDVPYSDSDEIAVSGDEFPKDDGRMLLKMRKSLLTATERITELEELLQGKQLALDTVVKENAKLKSSSQLVSNQNFEEAIKKRDEIIQQLSAHIKATDGASQASYAVATETMVQEVQQLQKQLLEAGNMLRAQGEKHAESSKILQETRTEVLILQQSLADKEAVQTKMEDELRQLTQERDHWKSINEEHRAKEGLINQRLDNGTEFVEKENVVKLENATSLEIEIEHLRKELNESKKREQETGEVVKKLNAACRGGTKTRREINSSRYDLSV</sequence>
<protein>
    <submittedName>
        <fullName evidence="3">Uncharacterized protein</fullName>
    </submittedName>
</protein>
<feature type="compositionally biased region" description="Basic and acidic residues" evidence="2">
    <location>
        <begin position="30"/>
        <end position="43"/>
    </location>
</feature>
<evidence type="ECO:0000256" key="1">
    <source>
        <dbReference type="SAM" id="Coils"/>
    </source>
</evidence>
<feature type="compositionally biased region" description="Basic and acidic residues" evidence="2">
    <location>
        <begin position="1"/>
        <end position="17"/>
    </location>
</feature>
<feature type="region of interest" description="Disordered" evidence="2">
    <location>
        <begin position="1"/>
        <end position="67"/>
    </location>
</feature>
<feature type="coiled-coil region" evidence="1">
    <location>
        <begin position="208"/>
        <end position="242"/>
    </location>
</feature>
<evidence type="ECO:0000313" key="4">
    <source>
        <dbReference type="Proteomes" id="UP001186944"/>
    </source>
</evidence>
<evidence type="ECO:0000313" key="3">
    <source>
        <dbReference type="EMBL" id="KAK3108704.1"/>
    </source>
</evidence>